<sequence>MREKWEIITIDSVCEEIVDCLNRTAPKVDYITPFKMIRTSNVRHGRIDLDDVFFVNEETYTKWTRRLVPKKGDIILTREAPLGEVGILKTDEKVFLGQRTVLYRANKDVCDPNFLYYSLLAPYCQSNIKAYGSGSTVEHMKVPDSKKIKLKLPPLPTQRKIAGILSAYDDLIENNLKRIKLLEEKARLTYEEWFVRMKFPGHEDVALDKETGLPEGWERVKLGDVVNLIKDTVYPSDLKSPLPYIGLEHIPRKSITLNKWETSEKVDSMKFRYLTGDVLFGKIRPYFHKVGVALNIGITSTDTIVLRPTVKNLHGIILQTVFSDEFVESATQSSNGTKMPRANWNVLQNYIITLPCKSLQDSFQSISSAIVSQLENLSLQNQHLKEACDLLLPRLMTGMVDVEDLVG</sequence>
<dbReference type="Gene3D" id="3.90.220.20">
    <property type="entry name" value="DNA methylase specificity domains"/>
    <property type="match status" value="2"/>
</dbReference>
<keyword evidence="2" id="KW-0680">Restriction system</keyword>
<organism evidence="5 6">
    <name type="scientific">Fulvitalea axinellae</name>
    <dbReference type="NCBI Taxonomy" id="1182444"/>
    <lineage>
        <taxon>Bacteria</taxon>
        <taxon>Pseudomonadati</taxon>
        <taxon>Bacteroidota</taxon>
        <taxon>Cytophagia</taxon>
        <taxon>Cytophagales</taxon>
        <taxon>Persicobacteraceae</taxon>
        <taxon>Fulvitalea</taxon>
    </lineage>
</organism>
<keyword evidence="3" id="KW-0238">DNA-binding</keyword>
<dbReference type="Proteomes" id="UP001348817">
    <property type="component" value="Plasmid pFA12"/>
</dbReference>
<evidence type="ECO:0000313" key="5">
    <source>
        <dbReference type="EMBL" id="BDD13120.1"/>
    </source>
</evidence>
<dbReference type="PANTHER" id="PTHR30408:SF13">
    <property type="entry name" value="TYPE I RESTRICTION ENZYME HINDI SPECIFICITY SUBUNIT"/>
    <property type="match status" value="1"/>
</dbReference>
<feature type="domain" description="Type I restriction modification DNA specificity" evidence="4">
    <location>
        <begin position="214"/>
        <end position="382"/>
    </location>
</feature>
<evidence type="ECO:0000256" key="2">
    <source>
        <dbReference type="ARBA" id="ARBA00022747"/>
    </source>
</evidence>
<dbReference type="CDD" id="cd17246">
    <property type="entry name" value="RMtype1_S_SonII-TRD2-CR2_like"/>
    <property type="match status" value="1"/>
</dbReference>
<dbReference type="KEGG" id="fax:FUAX_55520"/>
<evidence type="ECO:0000256" key="1">
    <source>
        <dbReference type="ARBA" id="ARBA00010923"/>
    </source>
</evidence>
<proteinExistence type="inferred from homology"/>
<evidence type="ECO:0000259" key="4">
    <source>
        <dbReference type="Pfam" id="PF01420"/>
    </source>
</evidence>
<dbReference type="PANTHER" id="PTHR30408">
    <property type="entry name" value="TYPE-1 RESTRICTION ENZYME ECOKI SPECIFICITY PROTEIN"/>
    <property type="match status" value="1"/>
</dbReference>
<dbReference type="InterPro" id="IPR052021">
    <property type="entry name" value="Type-I_RS_S_subunit"/>
</dbReference>
<protein>
    <submittedName>
        <fullName evidence="5">Polypeptide HsdS</fullName>
    </submittedName>
</protein>
<evidence type="ECO:0000256" key="3">
    <source>
        <dbReference type="ARBA" id="ARBA00023125"/>
    </source>
</evidence>
<geneLocation type="plasmid" evidence="5 6">
    <name>pFA12</name>
</geneLocation>
<dbReference type="RefSeq" id="WP_338396289.1">
    <property type="nucleotide sequence ID" value="NZ_AP025326.1"/>
</dbReference>
<dbReference type="Pfam" id="PF01420">
    <property type="entry name" value="Methylase_S"/>
    <property type="match status" value="2"/>
</dbReference>
<dbReference type="GO" id="GO:0003677">
    <property type="term" value="F:DNA binding"/>
    <property type="evidence" value="ECO:0007669"/>
    <property type="project" value="UniProtKB-KW"/>
</dbReference>
<dbReference type="REBASE" id="764465">
    <property type="entry name" value="S.Fax2ORF55530P"/>
</dbReference>
<dbReference type="EMBL" id="AP025326">
    <property type="protein sequence ID" value="BDD13120.1"/>
    <property type="molecule type" value="Genomic_DNA"/>
</dbReference>
<dbReference type="SUPFAM" id="SSF116734">
    <property type="entry name" value="DNA methylase specificity domain"/>
    <property type="match status" value="2"/>
</dbReference>
<gene>
    <name evidence="5" type="primary">hsdS</name>
    <name evidence="5" type="ORF">FUAX_55520</name>
</gene>
<comment type="similarity">
    <text evidence="1">Belongs to the type-I restriction system S methylase family.</text>
</comment>
<accession>A0AAU9DPF6</accession>
<dbReference type="InterPro" id="IPR000055">
    <property type="entry name" value="Restrct_endonuc_typeI_TRD"/>
</dbReference>
<dbReference type="InterPro" id="IPR044946">
    <property type="entry name" value="Restrct_endonuc_typeI_TRD_sf"/>
</dbReference>
<evidence type="ECO:0000313" key="6">
    <source>
        <dbReference type="Proteomes" id="UP001348817"/>
    </source>
</evidence>
<feature type="domain" description="Type I restriction modification DNA specificity" evidence="4">
    <location>
        <begin position="3"/>
        <end position="183"/>
    </location>
</feature>
<dbReference type="GO" id="GO:0009307">
    <property type="term" value="P:DNA restriction-modification system"/>
    <property type="evidence" value="ECO:0007669"/>
    <property type="project" value="UniProtKB-KW"/>
</dbReference>
<keyword evidence="5" id="KW-0614">Plasmid</keyword>
<keyword evidence="6" id="KW-1185">Reference proteome</keyword>
<reference evidence="5 6" key="1">
    <citation type="submission" date="2021-12" db="EMBL/GenBank/DDBJ databases">
        <title>Genome sequencing of bacteria with rrn-lacking chromosome and rrn-plasmid.</title>
        <authorList>
            <person name="Anda M."/>
            <person name="Iwasaki W."/>
        </authorList>
    </citation>
    <scope>NUCLEOTIDE SEQUENCE [LARGE SCALE GENOMIC DNA]</scope>
    <source>
        <strain evidence="5 6">DSM 100852</strain>
        <plasmid evidence="5 6">pFA12</plasmid>
    </source>
</reference>
<dbReference type="AlphaFoldDB" id="A0AAU9DPF6"/>
<name>A0AAU9DPF6_9BACT</name>